<dbReference type="GO" id="GO:0007155">
    <property type="term" value="P:cell adhesion"/>
    <property type="evidence" value="ECO:0007669"/>
    <property type="project" value="UniProtKB-KW"/>
</dbReference>
<dbReference type="GeneTree" id="ENSGT00940000170186"/>
<dbReference type="SUPFAM" id="SSF49879">
    <property type="entry name" value="SMAD/FHA domain"/>
    <property type="match status" value="1"/>
</dbReference>
<evidence type="ECO:0000259" key="3">
    <source>
        <dbReference type="PROSITE" id="PS50106"/>
    </source>
</evidence>
<feature type="region of interest" description="Disordered" evidence="2">
    <location>
        <begin position="607"/>
        <end position="641"/>
    </location>
</feature>
<dbReference type="PROSITE" id="PS50106">
    <property type="entry name" value="PDZ"/>
    <property type="match status" value="1"/>
</dbReference>
<dbReference type="eggNOG" id="KOG0160">
    <property type="taxonomic scope" value="Eukaryota"/>
</dbReference>
<evidence type="ECO:0008006" key="7">
    <source>
        <dbReference type="Google" id="ProtNLM"/>
    </source>
</evidence>
<dbReference type="HOGENOM" id="CLU_377941_0_0_1"/>
<evidence type="ECO:0000256" key="1">
    <source>
        <dbReference type="ARBA" id="ARBA00022889"/>
    </source>
</evidence>
<evidence type="ECO:0000313" key="5">
    <source>
        <dbReference type="Ensembl" id="ENSCSAVP00000013780.1"/>
    </source>
</evidence>
<accession>H2Z868</accession>
<dbReference type="SMART" id="SM00314">
    <property type="entry name" value="RA"/>
    <property type="match status" value="1"/>
</dbReference>
<dbReference type="InterPro" id="IPR036034">
    <property type="entry name" value="PDZ_sf"/>
</dbReference>
<dbReference type="PANTHER" id="PTHR16027">
    <property type="entry name" value="DILUTE DOMAIN-CONTAINING PROTEIN YPR089W"/>
    <property type="match status" value="1"/>
</dbReference>
<dbReference type="InterPro" id="IPR001478">
    <property type="entry name" value="PDZ"/>
</dbReference>
<dbReference type="Gene3D" id="2.60.200.20">
    <property type="match status" value="1"/>
</dbReference>
<dbReference type="Pfam" id="PF00788">
    <property type="entry name" value="RA"/>
    <property type="match status" value="1"/>
</dbReference>
<dbReference type="InParanoid" id="H2Z868"/>
<feature type="domain" description="Ras-associating" evidence="4">
    <location>
        <begin position="16"/>
        <end position="114"/>
    </location>
</feature>
<reference evidence="5" key="3">
    <citation type="submission" date="2025-09" db="UniProtKB">
        <authorList>
            <consortium name="Ensembl"/>
        </authorList>
    </citation>
    <scope>IDENTIFICATION</scope>
</reference>
<keyword evidence="6" id="KW-1185">Reference proteome</keyword>
<keyword evidence="1" id="KW-0130">Cell adhesion</keyword>
<dbReference type="CDD" id="cd17116">
    <property type="entry name" value="RA_Radil_like"/>
    <property type="match status" value="1"/>
</dbReference>
<dbReference type="InterPro" id="IPR008984">
    <property type="entry name" value="SMAD_FHA_dom_sf"/>
</dbReference>
<dbReference type="SUPFAM" id="SSF50156">
    <property type="entry name" value="PDZ domain-like"/>
    <property type="match status" value="1"/>
</dbReference>
<proteinExistence type="predicted"/>
<dbReference type="STRING" id="51511.ENSCSAVP00000013780"/>
<dbReference type="PANTHER" id="PTHR16027:SF9">
    <property type="entry name" value="RAS-ASSOCIATING AND DILUTE DOMAIN-CONTAINING PROTEIN"/>
    <property type="match status" value="1"/>
</dbReference>
<dbReference type="InterPro" id="IPR000253">
    <property type="entry name" value="FHA_dom"/>
</dbReference>
<dbReference type="SUPFAM" id="SSF54236">
    <property type="entry name" value="Ubiquitin-like"/>
    <property type="match status" value="1"/>
</dbReference>
<name>H2Z868_CIOSA</name>
<dbReference type="GO" id="GO:0051020">
    <property type="term" value="F:GTPase binding"/>
    <property type="evidence" value="ECO:0007669"/>
    <property type="project" value="TreeGrafter"/>
</dbReference>
<dbReference type="Ensembl" id="ENSCSAVT00000013939.1">
    <property type="protein sequence ID" value="ENSCSAVP00000013780.1"/>
    <property type="gene ID" value="ENSCSAVG00000008082.1"/>
</dbReference>
<reference evidence="6" key="1">
    <citation type="submission" date="2003-08" db="EMBL/GenBank/DDBJ databases">
        <authorList>
            <person name="Birren B."/>
            <person name="Nusbaum C."/>
            <person name="Abebe A."/>
            <person name="Abouelleil A."/>
            <person name="Adekoya E."/>
            <person name="Ait-zahra M."/>
            <person name="Allen N."/>
            <person name="Allen T."/>
            <person name="An P."/>
            <person name="Anderson M."/>
            <person name="Anderson S."/>
            <person name="Arachchi H."/>
            <person name="Armbruster J."/>
            <person name="Bachantsang P."/>
            <person name="Baldwin J."/>
            <person name="Barry A."/>
            <person name="Bayul T."/>
            <person name="Blitshsteyn B."/>
            <person name="Bloom T."/>
            <person name="Blye J."/>
            <person name="Boguslavskiy L."/>
            <person name="Borowsky M."/>
            <person name="Boukhgalter B."/>
            <person name="Brunache A."/>
            <person name="Butler J."/>
            <person name="Calixte N."/>
            <person name="Calvo S."/>
            <person name="Camarata J."/>
            <person name="Campo K."/>
            <person name="Chang J."/>
            <person name="Cheshatsang Y."/>
            <person name="Citroen M."/>
            <person name="Collymore A."/>
            <person name="Considine T."/>
            <person name="Cook A."/>
            <person name="Cooke P."/>
            <person name="Corum B."/>
            <person name="Cuomo C."/>
            <person name="David R."/>
            <person name="Dawoe T."/>
            <person name="Degray S."/>
            <person name="Dodge S."/>
            <person name="Dooley K."/>
            <person name="Dorje P."/>
            <person name="Dorjee K."/>
            <person name="Dorris L."/>
            <person name="Duffey N."/>
            <person name="Dupes A."/>
            <person name="Elkins T."/>
            <person name="Engels R."/>
            <person name="Erickson J."/>
            <person name="Farina A."/>
            <person name="Faro S."/>
            <person name="Ferreira P."/>
            <person name="Fischer H."/>
            <person name="Fitzgerald M."/>
            <person name="Foley K."/>
            <person name="Gage D."/>
            <person name="Galagan J."/>
            <person name="Gearin G."/>
            <person name="Gnerre S."/>
            <person name="Gnirke A."/>
            <person name="Goyette A."/>
            <person name="Graham J."/>
            <person name="Grandbois E."/>
            <person name="Gyaltsen K."/>
            <person name="Hafez N."/>
            <person name="Hagopian D."/>
            <person name="Hagos B."/>
            <person name="Hall J."/>
            <person name="Hatcher B."/>
            <person name="Heller A."/>
            <person name="Higgins H."/>
            <person name="Honan T."/>
            <person name="Horn A."/>
            <person name="Houde N."/>
            <person name="Hughes L."/>
            <person name="Hulme W."/>
            <person name="Husby E."/>
            <person name="Iliev I."/>
            <person name="Jaffe D."/>
            <person name="Jones C."/>
            <person name="Kamal M."/>
            <person name="Kamat A."/>
            <person name="Kamvysselis M."/>
            <person name="Karlsson E."/>
            <person name="Kells C."/>
            <person name="Kieu A."/>
            <person name="Kisner P."/>
            <person name="Kodira C."/>
            <person name="Kulbokas E."/>
            <person name="Labutti K."/>
            <person name="Lama D."/>
            <person name="Landers T."/>
            <person name="Leger J."/>
            <person name="Levine S."/>
            <person name="Lewis D."/>
            <person name="Lewis T."/>
            <person name="Lindblad-toh K."/>
            <person name="Liu X."/>
            <person name="Lokyitsang T."/>
            <person name="Lokyitsang Y."/>
            <person name="Lucien O."/>
            <person name="Lui A."/>
            <person name="Ma L.J."/>
            <person name="Mabbitt R."/>
            <person name="Macdonald J."/>
            <person name="Maclean C."/>
            <person name="Major J."/>
            <person name="Manning J."/>
            <person name="Marabella R."/>
            <person name="Maru K."/>
            <person name="Matthews C."/>
            <person name="Mauceli E."/>
            <person name="Mccarthy M."/>
            <person name="Mcdonough S."/>
            <person name="Mcghee T."/>
            <person name="Meldrim J."/>
            <person name="Meneus L."/>
            <person name="Mesirov J."/>
            <person name="Mihalev A."/>
            <person name="Mihova T."/>
            <person name="Mikkelsen T."/>
            <person name="Mlenga V."/>
            <person name="Moru K."/>
            <person name="Mozes J."/>
            <person name="Mulrain L."/>
            <person name="Munson G."/>
            <person name="Naylor J."/>
            <person name="Newes C."/>
            <person name="Nguyen C."/>
            <person name="Nguyen N."/>
            <person name="Nguyen T."/>
            <person name="Nicol R."/>
            <person name="Nielsen C."/>
            <person name="Nizzari M."/>
            <person name="Norbu C."/>
            <person name="Norbu N."/>
            <person name="O'donnell P."/>
            <person name="Okoawo O."/>
            <person name="O'leary S."/>
            <person name="Omotosho B."/>
            <person name="O'neill K."/>
            <person name="Osman S."/>
            <person name="Parker S."/>
            <person name="Perrin D."/>
            <person name="Phunkhang P."/>
            <person name="Piqani B."/>
            <person name="Purcell S."/>
            <person name="Rachupka T."/>
            <person name="Ramasamy U."/>
            <person name="Rameau R."/>
            <person name="Ray V."/>
            <person name="Raymond C."/>
            <person name="Retta R."/>
            <person name="Richardson S."/>
            <person name="Rise C."/>
            <person name="Rodriguez J."/>
            <person name="Rogers J."/>
            <person name="Rogov P."/>
            <person name="Rutman M."/>
            <person name="Schupbach R."/>
            <person name="Seaman C."/>
            <person name="Settipalli S."/>
            <person name="Sharpe T."/>
            <person name="Sheridan J."/>
            <person name="Sherpa N."/>
            <person name="Shi J."/>
            <person name="Smirnov S."/>
            <person name="Smith C."/>
            <person name="Sougnez C."/>
            <person name="Spencer B."/>
            <person name="Stalker J."/>
            <person name="Stange-thomann N."/>
            <person name="Stavropoulos S."/>
            <person name="Stetson K."/>
            <person name="Stone C."/>
            <person name="Stone S."/>
            <person name="Stubbs M."/>
            <person name="Talamas J."/>
            <person name="Tchuinga P."/>
            <person name="Tenzing P."/>
            <person name="Tesfaye S."/>
            <person name="Theodore J."/>
            <person name="Thoulutsang Y."/>
            <person name="Topham K."/>
            <person name="Towey S."/>
            <person name="Tsamla T."/>
            <person name="Tsomo N."/>
            <person name="Vallee D."/>
            <person name="Vassiliev H."/>
            <person name="Venkataraman V."/>
            <person name="Vinson J."/>
            <person name="Vo A."/>
            <person name="Wade C."/>
            <person name="Wang S."/>
            <person name="Wangchuk T."/>
            <person name="Wangdi T."/>
            <person name="Whittaker C."/>
            <person name="Wilkinson J."/>
            <person name="Wu Y."/>
            <person name="Wyman D."/>
            <person name="Yadav S."/>
            <person name="Yang S."/>
            <person name="Yang X."/>
            <person name="Yeager S."/>
            <person name="Yee E."/>
            <person name="Young G."/>
            <person name="Zainoun J."/>
            <person name="Zembeck L."/>
            <person name="Zimmer A."/>
            <person name="Zody M."/>
            <person name="Lander E."/>
        </authorList>
    </citation>
    <scope>NUCLEOTIDE SEQUENCE [LARGE SCALE GENOMIC DNA]</scope>
</reference>
<feature type="compositionally biased region" description="Polar residues" evidence="2">
    <location>
        <begin position="613"/>
        <end position="633"/>
    </location>
</feature>
<dbReference type="OMA" id="ESSHEDC"/>
<dbReference type="Gene3D" id="2.30.42.10">
    <property type="match status" value="1"/>
</dbReference>
<sequence>ADDSKKNSELSSDVNLPGIMKIFGDAISPGANYKSVMATRESSARELVKTAVERYGIPRQQAKLYALCEVVGKHGFQEDYIRPLNDHERPLILQSYWKPIDGHCRRFEIRRKSKVFKKQTKDNETRDINLQAKRLFDKRRKRNSLDATTSILDSSVENVAHADASHDTVSQNLPDAPSTTDIKVTETWEIRDSVTPPVPHLLTLQGADETVRDGDLVRYLDREEILVGSDVSDFKLHAPGVLPHHCVIKRHLETFFDEMQNYKASPELLVNGVRVTSKHALRHGEVLTIGKNIMYMYKDPTSSVNLGSVLSLSFGKAEDNEIKISSDPIINEQNNDTKTELSYEVENEDQILDEMFDLFSTNDFDHSKSALVPSTLLCHVITHACLNFDQTSKNELLLKVASNLQTMVLVNLCNGLLKSQNATRNVSIQEIQTHSPPQHLLPSLRPVFFWMSNSLEIFEFLQKDLIPHIHDRHKLLYFRNVVDPKIIEDAEAFEINEEILGLLEEVVMYAFQQLVYYLTKTLYGSLPAILDCNPFSDAESPLSVDHVIELYSSAREMTEQYCVNQQIGDQLFAYLFFFTNVSLFNTLMEEDKSTNAATFTCDPSFTEIHPNDGRQQSPVSFKDSASTHDNSTVVRPHYPDFLPESESRGNEVFIVDIKKGKKGLGVGLVDGTITSLGMPGIFVRSLVPDGPSSKHMHSKHHDIITCWLQEGRLQLGDRILAANGVSLINMSYHE</sequence>
<evidence type="ECO:0000256" key="2">
    <source>
        <dbReference type="SAM" id="MobiDB-lite"/>
    </source>
</evidence>
<dbReference type="Gene3D" id="3.10.20.90">
    <property type="entry name" value="Phosphatidylinositol 3-kinase Catalytic Subunit, Chain A, domain 1"/>
    <property type="match status" value="1"/>
</dbReference>
<evidence type="ECO:0000313" key="6">
    <source>
        <dbReference type="Proteomes" id="UP000007875"/>
    </source>
</evidence>
<dbReference type="InterPro" id="IPR052072">
    <property type="entry name" value="Vascular_dev_regulator"/>
</dbReference>
<dbReference type="InterPro" id="IPR029071">
    <property type="entry name" value="Ubiquitin-like_domsf"/>
</dbReference>
<protein>
    <recommendedName>
        <fullName evidence="7">Ras-associating domain-containing protein</fullName>
    </recommendedName>
</protein>
<dbReference type="GO" id="GO:0007165">
    <property type="term" value="P:signal transduction"/>
    <property type="evidence" value="ECO:0007669"/>
    <property type="project" value="InterPro"/>
</dbReference>
<reference evidence="5" key="2">
    <citation type="submission" date="2025-08" db="UniProtKB">
        <authorList>
            <consortium name="Ensembl"/>
        </authorList>
    </citation>
    <scope>IDENTIFICATION</scope>
</reference>
<dbReference type="Pfam" id="PF00498">
    <property type="entry name" value="FHA"/>
    <property type="match status" value="1"/>
</dbReference>
<feature type="domain" description="PDZ" evidence="3">
    <location>
        <begin position="654"/>
        <end position="734"/>
    </location>
</feature>
<organism evidence="5 6">
    <name type="scientific">Ciona savignyi</name>
    <name type="common">Pacific transparent sea squirt</name>
    <dbReference type="NCBI Taxonomy" id="51511"/>
    <lineage>
        <taxon>Eukaryota</taxon>
        <taxon>Metazoa</taxon>
        <taxon>Chordata</taxon>
        <taxon>Tunicata</taxon>
        <taxon>Ascidiacea</taxon>
        <taxon>Phlebobranchia</taxon>
        <taxon>Cionidae</taxon>
        <taxon>Ciona</taxon>
    </lineage>
</organism>
<dbReference type="InterPro" id="IPR000159">
    <property type="entry name" value="RA_dom"/>
</dbReference>
<dbReference type="AlphaFoldDB" id="H2Z868"/>
<dbReference type="PROSITE" id="PS50200">
    <property type="entry name" value="RA"/>
    <property type="match status" value="1"/>
</dbReference>
<evidence type="ECO:0000259" key="4">
    <source>
        <dbReference type="PROSITE" id="PS50200"/>
    </source>
</evidence>
<dbReference type="Proteomes" id="UP000007875">
    <property type="component" value="Unassembled WGS sequence"/>
</dbReference>